<dbReference type="GO" id="GO:0016114">
    <property type="term" value="P:terpenoid biosynthetic process"/>
    <property type="evidence" value="ECO:0007669"/>
    <property type="project" value="UniProtKB-UniRule"/>
</dbReference>
<dbReference type="GO" id="GO:0005524">
    <property type="term" value="F:ATP binding"/>
    <property type="evidence" value="ECO:0007669"/>
    <property type="project" value="UniProtKB-UniRule"/>
</dbReference>
<keyword evidence="6 10" id="KW-0418">Kinase</keyword>
<dbReference type="SUPFAM" id="SSF54211">
    <property type="entry name" value="Ribosomal protein S5 domain 2-like"/>
    <property type="match status" value="1"/>
</dbReference>
<evidence type="ECO:0000256" key="6">
    <source>
        <dbReference type="ARBA" id="ARBA00022777"/>
    </source>
</evidence>
<dbReference type="PANTHER" id="PTHR43527">
    <property type="entry name" value="4-DIPHOSPHOCYTIDYL-2-C-METHYL-D-ERYTHRITOL KINASE, CHLOROPLASTIC"/>
    <property type="match status" value="1"/>
</dbReference>
<evidence type="ECO:0000256" key="3">
    <source>
        <dbReference type="ARBA" id="ARBA00017473"/>
    </source>
</evidence>
<keyword evidence="8 10" id="KW-0414">Isoprene biosynthesis</keyword>
<proteinExistence type="inferred from homology"/>
<feature type="active site" evidence="10">
    <location>
        <position position="143"/>
    </location>
</feature>
<dbReference type="SUPFAM" id="SSF55060">
    <property type="entry name" value="GHMP Kinase, C-terminal domain"/>
    <property type="match status" value="1"/>
</dbReference>
<evidence type="ECO:0000313" key="14">
    <source>
        <dbReference type="Proteomes" id="UP000094769"/>
    </source>
</evidence>
<feature type="domain" description="GHMP kinase N-terminal" evidence="11">
    <location>
        <begin position="73"/>
        <end position="150"/>
    </location>
</feature>
<evidence type="ECO:0000256" key="5">
    <source>
        <dbReference type="ARBA" id="ARBA00022741"/>
    </source>
</evidence>
<evidence type="ECO:0000259" key="12">
    <source>
        <dbReference type="Pfam" id="PF08544"/>
    </source>
</evidence>
<dbReference type="Proteomes" id="UP000094769">
    <property type="component" value="Unassembled WGS sequence"/>
</dbReference>
<gene>
    <name evidence="13" type="primary">ispE_1</name>
    <name evidence="10" type="synonym">ispE</name>
    <name evidence="13" type="ORF">CODIS_13000</name>
</gene>
<dbReference type="PANTHER" id="PTHR43527:SF2">
    <property type="entry name" value="4-DIPHOSPHOCYTIDYL-2-C-METHYL-D-ERYTHRITOL KINASE, CHLOROPLASTIC"/>
    <property type="match status" value="1"/>
</dbReference>
<dbReference type="InterPro" id="IPR013750">
    <property type="entry name" value="GHMP_kinase_C_dom"/>
</dbReference>
<evidence type="ECO:0000256" key="9">
    <source>
        <dbReference type="ARBA" id="ARBA00032554"/>
    </source>
</evidence>
<dbReference type="UniPathway" id="UPA00056">
    <property type="reaction ID" value="UER00094"/>
</dbReference>
<keyword evidence="4 10" id="KW-0808">Transferase</keyword>
<evidence type="ECO:0000313" key="13">
    <source>
        <dbReference type="EMBL" id="ODJ88298.1"/>
    </source>
</evidence>
<sequence>MSARGRSDQSSVYLAPAKLNLMLRITGRRSDGYHRLQTVFQFLDIHDRLHIERRDDSQIILHDDASGISPADNLSYRAARLLQLTSGSDQGAEITLEKHLPMGGGLGGGSSDAATTLIALNRLWGLSLNQSELKKIALTLGADVPIFIHGRAAWAEGIGEELTDIDLPEMWYLVLQPPCHVSTAEVFNQPDLTRHSPRIKIRAFLQGDCRNDCLPVVRRRHPEVAEALDWLNQFADARLTGTGACVFAAFADQRLARNLLQKKPASLNGFVARGINRSPLLELLQPELS</sequence>
<keyword evidence="14" id="KW-1185">Reference proteome</keyword>
<dbReference type="InterPro" id="IPR036554">
    <property type="entry name" value="GHMP_kinase_C_sf"/>
</dbReference>
<evidence type="ECO:0000256" key="8">
    <source>
        <dbReference type="ARBA" id="ARBA00023229"/>
    </source>
</evidence>
<evidence type="ECO:0000256" key="10">
    <source>
        <dbReference type="HAMAP-Rule" id="MF_00061"/>
    </source>
</evidence>
<organism evidence="13 14">
    <name type="scientific">Candidatus Thiodiazotropha endolucinida</name>
    <dbReference type="NCBI Taxonomy" id="1655433"/>
    <lineage>
        <taxon>Bacteria</taxon>
        <taxon>Pseudomonadati</taxon>
        <taxon>Pseudomonadota</taxon>
        <taxon>Gammaproteobacteria</taxon>
        <taxon>Chromatiales</taxon>
        <taxon>Sedimenticolaceae</taxon>
        <taxon>Candidatus Thiodiazotropha</taxon>
    </lineage>
</organism>
<comment type="catalytic activity">
    <reaction evidence="10">
        <text>4-CDP-2-C-methyl-D-erythritol + ATP = 4-CDP-2-C-methyl-D-erythritol 2-phosphate + ADP + H(+)</text>
        <dbReference type="Rhea" id="RHEA:18437"/>
        <dbReference type="ChEBI" id="CHEBI:15378"/>
        <dbReference type="ChEBI" id="CHEBI:30616"/>
        <dbReference type="ChEBI" id="CHEBI:57823"/>
        <dbReference type="ChEBI" id="CHEBI:57919"/>
        <dbReference type="ChEBI" id="CHEBI:456216"/>
        <dbReference type="EC" id="2.7.1.148"/>
    </reaction>
</comment>
<comment type="pathway">
    <text evidence="10">Isoprenoid biosynthesis; isopentenyl diphosphate biosynthesis via DXP pathway; isopentenyl diphosphate from 1-deoxy-D-xylulose 5-phosphate: step 3/6.</text>
</comment>
<dbReference type="Pfam" id="PF08544">
    <property type="entry name" value="GHMP_kinases_C"/>
    <property type="match status" value="1"/>
</dbReference>
<dbReference type="InterPro" id="IPR004424">
    <property type="entry name" value="IspE"/>
</dbReference>
<dbReference type="Gene3D" id="3.30.70.890">
    <property type="entry name" value="GHMP kinase, C-terminal domain"/>
    <property type="match status" value="1"/>
</dbReference>
<evidence type="ECO:0000256" key="4">
    <source>
        <dbReference type="ARBA" id="ARBA00022679"/>
    </source>
</evidence>
<dbReference type="EMBL" id="MARB01000006">
    <property type="protein sequence ID" value="ODJ88298.1"/>
    <property type="molecule type" value="Genomic_DNA"/>
</dbReference>
<dbReference type="PIRSF" id="PIRSF010376">
    <property type="entry name" value="IspE"/>
    <property type="match status" value="1"/>
</dbReference>
<protein>
    <recommendedName>
        <fullName evidence="3 10">4-diphosphocytidyl-2-C-methyl-D-erythritol kinase</fullName>
        <shortName evidence="10">CMK</shortName>
        <ecNumber evidence="2 10">2.7.1.148</ecNumber>
    </recommendedName>
    <alternativeName>
        <fullName evidence="9 10">4-(cytidine-5'-diphospho)-2-C-methyl-D-erythritol kinase</fullName>
    </alternativeName>
</protein>
<dbReference type="InterPro" id="IPR014721">
    <property type="entry name" value="Ribsml_uS5_D2-typ_fold_subgr"/>
</dbReference>
<reference evidence="13 14" key="1">
    <citation type="submission" date="2016-06" db="EMBL/GenBank/DDBJ databases">
        <title>Genome sequence of endosymbiont of Candidatus Endolucinida thiodiazotropha.</title>
        <authorList>
            <person name="Poehlein A."/>
            <person name="Koenig S."/>
            <person name="Heiden S.E."/>
            <person name="Thuermer A."/>
            <person name="Voget S."/>
            <person name="Daniel R."/>
            <person name="Markert S."/>
            <person name="Gros O."/>
            <person name="Schweder T."/>
        </authorList>
    </citation>
    <scope>NUCLEOTIDE SEQUENCE [LARGE SCALE GENOMIC DNA]</scope>
    <source>
        <strain evidence="13 14">COS</strain>
    </source>
</reference>
<name>A0A7Z0VMR7_9GAMM</name>
<evidence type="ECO:0000256" key="1">
    <source>
        <dbReference type="ARBA" id="ARBA00009684"/>
    </source>
</evidence>
<comment type="function">
    <text evidence="10">Catalyzes the phosphorylation of the position 2 hydroxy group of 4-diphosphocytidyl-2C-methyl-D-erythritol.</text>
</comment>
<feature type="binding site" evidence="10">
    <location>
        <begin position="101"/>
        <end position="111"/>
    </location>
    <ligand>
        <name>ATP</name>
        <dbReference type="ChEBI" id="CHEBI:30616"/>
    </ligand>
</feature>
<keyword evidence="5 10" id="KW-0547">Nucleotide-binding</keyword>
<dbReference type="InterPro" id="IPR020568">
    <property type="entry name" value="Ribosomal_Su5_D2-typ_SF"/>
</dbReference>
<evidence type="ECO:0000256" key="2">
    <source>
        <dbReference type="ARBA" id="ARBA00012052"/>
    </source>
</evidence>
<dbReference type="Gene3D" id="3.30.230.10">
    <property type="match status" value="1"/>
</dbReference>
<dbReference type="HAMAP" id="MF_00061">
    <property type="entry name" value="IspE"/>
    <property type="match status" value="1"/>
</dbReference>
<accession>A0A7Z0VMR7</accession>
<keyword evidence="7 10" id="KW-0067">ATP-binding</keyword>
<evidence type="ECO:0000259" key="11">
    <source>
        <dbReference type="Pfam" id="PF00288"/>
    </source>
</evidence>
<dbReference type="AlphaFoldDB" id="A0A7Z0VMR7"/>
<dbReference type="GO" id="GO:0019288">
    <property type="term" value="P:isopentenyl diphosphate biosynthetic process, methylerythritol 4-phosphate pathway"/>
    <property type="evidence" value="ECO:0007669"/>
    <property type="project" value="UniProtKB-UniRule"/>
</dbReference>
<feature type="active site" evidence="10">
    <location>
        <position position="18"/>
    </location>
</feature>
<dbReference type="InterPro" id="IPR006204">
    <property type="entry name" value="GHMP_kinase_N_dom"/>
</dbReference>
<comment type="similarity">
    <text evidence="1 10">Belongs to the GHMP kinase family. IspE subfamily.</text>
</comment>
<comment type="caution">
    <text evidence="13">The sequence shown here is derived from an EMBL/GenBank/DDBJ whole genome shotgun (WGS) entry which is preliminary data.</text>
</comment>
<dbReference type="GO" id="GO:0050515">
    <property type="term" value="F:4-(cytidine 5'-diphospho)-2-C-methyl-D-erythritol kinase activity"/>
    <property type="evidence" value="ECO:0007669"/>
    <property type="project" value="UniProtKB-UniRule"/>
</dbReference>
<dbReference type="RefSeq" id="WP_069122399.1">
    <property type="nucleotide sequence ID" value="NZ_MARB01000006.1"/>
</dbReference>
<dbReference type="EC" id="2.7.1.148" evidence="2 10"/>
<dbReference type="OrthoDB" id="9809438at2"/>
<feature type="domain" description="GHMP kinase C-terminal" evidence="12">
    <location>
        <begin position="210"/>
        <end position="261"/>
    </location>
</feature>
<evidence type="ECO:0000256" key="7">
    <source>
        <dbReference type="ARBA" id="ARBA00022840"/>
    </source>
</evidence>
<dbReference type="Pfam" id="PF00288">
    <property type="entry name" value="GHMP_kinases_N"/>
    <property type="match status" value="1"/>
</dbReference>
<dbReference type="NCBIfam" id="TIGR00154">
    <property type="entry name" value="ispE"/>
    <property type="match status" value="1"/>
</dbReference>